<reference evidence="2 3" key="1">
    <citation type="submission" date="2024-04" db="EMBL/GenBank/DDBJ databases">
        <authorList>
            <person name="Rising A."/>
            <person name="Reimegard J."/>
            <person name="Sonavane S."/>
            <person name="Akerstrom W."/>
            <person name="Nylinder S."/>
            <person name="Hedman E."/>
            <person name="Kallberg Y."/>
        </authorList>
    </citation>
    <scope>NUCLEOTIDE SEQUENCE [LARGE SCALE GENOMIC DNA]</scope>
</reference>
<evidence type="ECO:0008006" key="4">
    <source>
        <dbReference type="Google" id="ProtNLM"/>
    </source>
</evidence>
<organism evidence="2 3">
    <name type="scientific">Larinioides sclopetarius</name>
    <dbReference type="NCBI Taxonomy" id="280406"/>
    <lineage>
        <taxon>Eukaryota</taxon>
        <taxon>Metazoa</taxon>
        <taxon>Ecdysozoa</taxon>
        <taxon>Arthropoda</taxon>
        <taxon>Chelicerata</taxon>
        <taxon>Arachnida</taxon>
        <taxon>Araneae</taxon>
        <taxon>Araneomorphae</taxon>
        <taxon>Entelegynae</taxon>
        <taxon>Araneoidea</taxon>
        <taxon>Araneidae</taxon>
        <taxon>Larinioides</taxon>
    </lineage>
</organism>
<dbReference type="Proteomes" id="UP001497382">
    <property type="component" value="Unassembled WGS sequence"/>
</dbReference>
<comment type="caution">
    <text evidence="2">The sequence shown here is derived from an EMBL/GenBank/DDBJ whole genome shotgun (WGS) entry which is preliminary data.</text>
</comment>
<sequence>MEVSLCWLCSALMYNYCSQEATKTNELAIQFYLFAQTCIRHTNTPAKECTQSTSSLGASGISLTSSLMTR</sequence>
<accession>A0AAV2AUX7</accession>
<name>A0AAV2AUX7_9ARAC</name>
<proteinExistence type="predicted"/>
<dbReference type="EMBL" id="CAXIEN010000222">
    <property type="protein sequence ID" value="CAL1287830.1"/>
    <property type="molecule type" value="Genomic_DNA"/>
</dbReference>
<evidence type="ECO:0000313" key="2">
    <source>
        <dbReference type="EMBL" id="CAL1287830.1"/>
    </source>
</evidence>
<dbReference type="AlphaFoldDB" id="A0AAV2AUX7"/>
<evidence type="ECO:0000313" key="3">
    <source>
        <dbReference type="Proteomes" id="UP001497382"/>
    </source>
</evidence>
<protein>
    <recommendedName>
        <fullName evidence="4">Secreted protein</fullName>
    </recommendedName>
</protein>
<feature type="region of interest" description="Disordered" evidence="1">
    <location>
        <begin position="51"/>
        <end position="70"/>
    </location>
</feature>
<gene>
    <name evidence="2" type="ORF">LARSCL_LOCUS15041</name>
</gene>
<evidence type="ECO:0000256" key="1">
    <source>
        <dbReference type="SAM" id="MobiDB-lite"/>
    </source>
</evidence>
<keyword evidence="3" id="KW-1185">Reference proteome</keyword>